<evidence type="ECO:0000256" key="3">
    <source>
        <dbReference type="ARBA" id="ARBA00023136"/>
    </source>
</evidence>
<feature type="transmembrane region" description="Helical" evidence="4">
    <location>
        <begin position="36"/>
        <end position="58"/>
    </location>
</feature>
<dbReference type="GO" id="GO:0022857">
    <property type="term" value="F:transmembrane transporter activity"/>
    <property type="evidence" value="ECO:0007669"/>
    <property type="project" value="InterPro"/>
</dbReference>
<proteinExistence type="predicted"/>
<organism evidence="5 6">
    <name type="scientific">Bdellovibrio bacteriovorus</name>
    <dbReference type="NCBI Taxonomy" id="959"/>
    <lineage>
        <taxon>Bacteria</taxon>
        <taxon>Pseudomonadati</taxon>
        <taxon>Bdellovibrionota</taxon>
        <taxon>Bdellovibrionia</taxon>
        <taxon>Bdellovibrionales</taxon>
        <taxon>Pseudobdellovibrionaceae</taxon>
        <taxon>Bdellovibrio</taxon>
    </lineage>
</organism>
<feature type="transmembrane region" description="Helical" evidence="4">
    <location>
        <begin position="12"/>
        <end position="30"/>
    </location>
</feature>
<dbReference type="PANTHER" id="PTHR23546:SF1">
    <property type="entry name" value="MEMBRANE PROTEIN"/>
    <property type="match status" value="1"/>
</dbReference>
<dbReference type="OrthoDB" id="5290074at2"/>
<protein>
    <submittedName>
        <fullName evidence="5">MFS transporter</fullName>
    </submittedName>
</protein>
<keyword evidence="2 4" id="KW-1133">Transmembrane helix</keyword>
<keyword evidence="1 4" id="KW-0812">Transmembrane</keyword>
<feature type="transmembrane region" description="Helical" evidence="4">
    <location>
        <begin position="365"/>
        <end position="387"/>
    </location>
</feature>
<sequence length="395" mass="42190">MKKLSALGHLNTTTFSAIQMMTFTLIPFIAEKGSLSLSSVVLSFSVGSFLFLWSSPFWASRSDNWGRLKVLSVGMLGLFISTAILTAVLMSPGAHWVNELAVWGSRLLYGLTAAAIVPVSQALQIDQHPEQTPLKSMLSNSMSLNVGRALGPLYLLLGGGSNMLLVLQSTTAWALVVFGLNLLGITQSEAPKATKTERISLVEWKSALHHIADIFSLAILFTSFVGILNFSLASILKKSFDLTSVDSSVLMAKLLLVSAILAVVTQALGKVLFKNPWQGAMIVGVATLFGASLILGHLGGWPQLWVAIVLLSVGLSLIPPCYMALMATRGPEMQFGRRAGLAAAANTLGYTLGGGLAALTFKMDLFGIESVMTALVVVMALNIALLYRRREAVYA</sequence>
<dbReference type="Pfam" id="PF07690">
    <property type="entry name" value="MFS_1"/>
    <property type="match status" value="1"/>
</dbReference>
<evidence type="ECO:0000256" key="1">
    <source>
        <dbReference type="ARBA" id="ARBA00022692"/>
    </source>
</evidence>
<feature type="transmembrane region" description="Helical" evidence="4">
    <location>
        <begin position="207"/>
        <end position="230"/>
    </location>
</feature>
<dbReference type="SUPFAM" id="SSF103473">
    <property type="entry name" value="MFS general substrate transporter"/>
    <property type="match status" value="1"/>
</dbReference>
<feature type="transmembrane region" description="Helical" evidence="4">
    <location>
        <begin position="339"/>
        <end position="359"/>
    </location>
</feature>
<feature type="transmembrane region" description="Helical" evidence="4">
    <location>
        <begin position="304"/>
        <end position="327"/>
    </location>
</feature>
<evidence type="ECO:0000313" key="6">
    <source>
        <dbReference type="Proteomes" id="UP000197003"/>
    </source>
</evidence>
<keyword evidence="3 4" id="KW-0472">Membrane</keyword>
<feature type="transmembrane region" description="Helical" evidence="4">
    <location>
        <begin position="163"/>
        <end position="186"/>
    </location>
</feature>
<evidence type="ECO:0000256" key="2">
    <source>
        <dbReference type="ARBA" id="ARBA00022989"/>
    </source>
</evidence>
<feature type="transmembrane region" description="Helical" evidence="4">
    <location>
        <begin position="70"/>
        <end position="95"/>
    </location>
</feature>
<feature type="transmembrane region" description="Helical" evidence="4">
    <location>
        <begin position="250"/>
        <end position="268"/>
    </location>
</feature>
<accession>A0A1Z3N9F8</accession>
<dbReference type="Proteomes" id="UP000197003">
    <property type="component" value="Chromosome"/>
</dbReference>
<dbReference type="RefSeq" id="WP_088565537.1">
    <property type="nucleotide sequence ID" value="NZ_CP020946.1"/>
</dbReference>
<dbReference type="EMBL" id="CP020946">
    <property type="protein sequence ID" value="ASD64051.1"/>
    <property type="molecule type" value="Genomic_DNA"/>
</dbReference>
<dbReference type="AlphaFoldDB" id="A0A1Z3N9F8"/>
<reference evidence="5 6" key="1">
    <citation type="submission" date="2017-04" db="EMBL/GenBank/DDBJ databases">
        <title>Whole genome sequence of Bdellovibrio bacteriovorus strain SSB218315.</title>
        <authorList>
            <person name="Oyedara O."/>
            <person name="Rodriguez-Perez M.A."/>
        </authorList>
    </citation>
    <scope>NUCLEOTIDE SEQUENCE [LARGE SCALE GENOMIC DNA]</scope>
    <source>
        <strain evidence="5 6">SSB218315</strain>
    </source>
</reference>
<dbReference type="InterPro" id="IPR011701">
    <property type="entry name" value="MFS"/>
</dbReference>
<dbReference type="PANTHER" id="PTHR23546">
    <property type="entry name" value="TRANSPORT PROTEIN"/>
    <property type="match status" value="1"/>
</dbReference>
<name>A0A1Z3N9F8_BDEBC</name>
<feature type="transmembrane region" description="Helical" evidence="4">
    <location>
        <begin position="280"/>
        <end position="298"/>
    </location>
</feature>
<dbReference type="Gene3D" id="1.20.1250.20">
    <property type="entry name" value="MFS general substrate transporter like domains"/>
    <property type="match status" value="2"/>
</dbReference>
<evidence type="ECO:0000256" key="4">
    <source>
        <dbReference type="SAM" id="Phobius"/>
    </source>
</evidence>
<evidence type="ECO:0000313" key="5">
    <source>
        <dbReference type="EMBL" id="ASD64051.1"/>
    </source>
</evidence>
<dbReference type="InterPro" id="IPR036259">
    <property type="entry name" value="MFS_trans_sf"/>
</dbReference>
<gene>
    <name evidence="5" type="ORF">B9G79_10980</name>
</gene>